<dbReference type="EMBL" id="JAJTJA010000002">
    <property type="protein sequence ID" value="KAH8703443.1"/>
    <property type="molecule type" value="Genomic_DNA"/>
</dbReference>
<organism evidence="11 12">
    <name type="scientific">Talaromyces proteolyticus</name>
    <dbReference type="NCBI Taxonomy" id="1131652"/>
    <lineage>
        <taxon>Eukaryota</taxon>
        <taxon>Fungi</taxon>
        <taxon>Dikarya</taxon>
        <taxon>Ascomycota</taxon>
        <taxon>Pezizomycotina</taxon>
        <taxon>Eurotiomycetes</taxon>
        <taxon>Eurotiomycetidae</taxon>
        <taxon>Eurotiales</taxon>
        <taxon>Trichocomaceae</taxon>
        <taxon>Talaromyces</taxon>
        <taxon>Talaromyces sect. Bacilispori</taxon>
    </lineage>
</organism>
<evidence type="ECO:0000313" key="12">
    <source>
        <dbReference type="Proteomes" id="UP001201262"/>
    </source>
</evidence>
<sequence>MTESPKLWPLNMTPIMTSLSLALVFIVSYACFLAIYRLYFHPLAHFPGSKLAAVTNFYEFYYDVIKRGMFVWEIKRMHDLYGPIVRINPHEVHILDTEFYDTIYAPASKQKRDKYAKWVVFLGVPTGVFATCPHDHHRIRRNALNPFFSKRSIYQIEGLMQEKIEYLCSRFEEASLSKSIVRLDAALMALTNDIIMHYCYGESYHYLEEADFKVSFKEMLMSAVSAGGFVRHFPWVVPIVKAIPIQVLRLLSEKAVALLEWEQIIERKVGKLIQQRKAGKDGSENSVFQLLLDSDLPKEEKSRQRLVDEGKSLMGAGSETTSWTITLIIFYLLQNRHMMRKLREELHDMPHDGPVWRYLEQKSYLSAVVSEGIRVNHGALGRLPRIAHEPIQYKNWAIPPGTPFSSTNYWVHMDSTVFSEPEKFHPERWLKAEKEGFPLQRYLVSFSKGSRQCVGINLAYAEIYLVVAAIVTRFDLELYETTVDDVLPAREFFIPRPKAGSKGVMVKVKAHRL</sequence>
<dbReference type="GO" id="GO:0004497">
    <property type="term" value="F:monooxygenase activity"/>
    <property type="evidence" value="ECO:0007669"/>
    <property type="project" value="UniProtKB-KW"/>
</dbReference>
<evidence type="ECO:0000313" key="11">
    <source>
        <dbReference type="EMBL" id="KAH8703443.1"/>
    </source>
</evidence>
<keyword evidence="10" id="KW-0812">Transmembrane</keyword>
<evidence type="ECO:0000256" key="10">
    <source>
        <dbReference type="SAM" id="Phobius"/>
    </source>
</evidence>
<dbReference type="InterPro" id="IPR002401">
    <property type="entry name" value="Cyt_P450_E_grp-I"/>
</dbReference>
<protein>
    <submittedName>
        <fullName evidence="11">Cytochrome P450</fullName>
    </submittedName>
</protein>
<evidence type="ECO:0000256" key="9">
    <source>
        <dbReference type="RuleBase" id="RU000461"/>
    </source>
</evidence>
<evidence type="ECO:0000256" key="7">
    <source>
        <dbReference type="ARBA" id="ARBA00023033"/>
    </source>
</evidence>
<keyword evidence="12" id="KW-1185">Reference proteome</keyword>
<reference evidence="11" key="1">
    <citation type="submission" date="2021-12" db="EMBL/GenBank/DDBJ databases">
        <title>Convergent genome expansion in fungi linked to evolution of root-endophyte symbiosis.</title>
        <authorList>
            <consortium name="DOE Joint Genome Institute"/>
            <person name="Ke Y.-H."/>
            <person name="Bonito G."/>
            <person name="Liao H.-L."/>
            <person name="Looney B."/>
            <person name="Rojas-Flechas A."/>
            <person name="Nash J."/>
            <person name="Hameed K."/>
            <person name="Schadt C."/>
            <person name="Martin F."/>
            <person name="Crous P.W."/>
            <person name="Miettinen O."/>
            <person name="Magnuson J.K."/>
            <person name="Labbe J."/>
            <person name="Jacobson D."/>
            <person name="Doktycz M.J."/>
            <person name="Veneault-Fourrey C."/>
            <person name="Kuo A."/>
            <person name="Mondo S."/>
            <person name="Calhoun S."/>
            <person name="Riley R."/>
            <person name="Ohm R."/>
            <person name="LaButti K."/>
            <person name="Andreopoulos B."/>
            <person name="Pangilinan J."/>
            <person name="Nolan M."/>
            <person name="Tritt A."/>
            <person name="Clum A."/>
            <person name="Lipzen A."/>
            <person name="Daum C."/>
            <person name="Barry K."/>
            <person name="Grigoriev I.V."/>
            <person name="Vilgalys R."/>
        </authorList>
    </citation>
    <scope>NUCLEOTIDE SEQUENCE</scope>
    <source>
        <strain evidence="11">PMI_201</strain>
    </source>
</reference>
<comment type="similarity">
    <text evidence="2 9">Belongs to the cytochrome P450 family.</text>
</comment>
<dbReference type="Gene3D" id="1.10.630.10">
    <property type="entry name" value="Cytochrome P450"/>
    <property type="match status" value="1"/>
</dbReference>
<dbReference type="PANTHER" id="PTHR24305">
    <property type="entry name" value="CYTOCHROME P450"/>
    <property type="match status" value="1"/>
</dbReference>
<dbReference type="PROSITE" id="PS51257">
    <property type="entry name" value="PROKAR_LIPOPROTEIN"/>
    <property type="match status" value="1"/>
</dbReference>
<evidence type="ECO:0000256" key="6">
    <source>
        <dbReference type="ARBA" id="ARBA00023004"/>
    </source>
</evidence>
<dbReference type="PROSITE" id="PS00086">
    <property type="entry name" value="CYTOCHROME_P450"/>
    <property type="match status" value="1"/>
</dbReference>
<keyword evidence="10" id="KW-0472">Membrane</keyword>
<keyword evidence="10" id="KW-1133">Transmembrane helix</keyword>
<keyword evidence="7 9" id="KW-0503">Monooxygenase</keyword>
<proteinExistence type="inferred from homology"/>
<dbReference type="GeneID" id="70251910"/>
<evidence type="ECO:0000256" key="5">
    <source>
        <dbReference type="ARBA" id="ARBA00023002"/>
    </source>
</evidence>
<dbReference type="InterPro" id="IPR017972">
    <property type="entry name" value="Cyt_P450_CS"/>
</dbReference>
<dbReference type="PANTHER" id="PTHR24305:SF157">
    <property type="entry name" value="N-ACETYLTRYPTOPHAN 6-HYDROXYLASE IVOC-RELATED"/>
    <property type="match status" value="1"/>
</dbReference>
<comment type="caution">
    <text evidence="11">The sequence shown here is derived from an EMBL/GenBank/DDBJ whole genome shotgun (WGS) entry which is preliminary data.</text>
</comment>
<dbReference type="GO" id="GO:0016705">
    <property type="term" value="F:oxidoreductase activity, acting on paired donors, with incorporation or reduction of molecular oxygen"/>
    <property type="evidence" value="ECO:0007669"/>
    <property type="project" value="InterPro"/>
</dbReference>
<keyword evidence="3 8" id="KW-0349">Heme</keyword>
<comment type="cofactor">
    <cofactor evidence="1 8">
        <name>heme</name>
        <dbReference type="ChEBI" id="CHEBI:30413"/>
    </cofactor>
</comment>
<name>A0AAD4PZW5_9EURO</name>
<accession>A0AAD4PZW5</accession>
<dbReference type="CDD" id="cd11062">
    <property type="entry name" value="CYP58-like"/>
    <property type="match status" value="1"/>
</dbReference>
<dbReference type="SUPFAM" id="SSF48264">
    <property type="entry name" value="Cytochrome P450"/>
    <property type="match status" value="1"/>
</dbReference>
<dbReference type="PRINTS" id="PR00385">
    <property type="entry name" value="P450"/>
</dbReference>
<dbReference type="InterPro" id="IPR050121">
    <property type="entry name" value="Cytochrome_P450_monoxygenase"/>
</dbReference>
<evidence type="ECO:0000256" key="8">
    <source>
        <dbReference type="PIRSR" id="PIRSR602401-1"/>
    </source>
</evidence>
<dbReference type="Pfam" id="PF00067">
    <property type="entry name" value="p450"/>
    <property type="match status" value="1"/>
</dbReference>
<evidence type="ECO:0000256" key="2">
    <source>
        <dbReference type="ARBA" id="ARBA00010617"/>
    </source>
</evidence>
<dbReference type="GO" id="GO:0020037">
    <property type="term" value="F:heme binding"/>
    <property type="evidence" value="ECO:0007669"/>
    <property type="project" value="InterPro"/>
</dbReference>
<gene>
    <name evidence="11" type="ORF">BGW36DRAFT_443656</name>
</gene>
<dbReference type="RefSeq" id="XP_046076461.1">
    <property type="nucleotide sequence ID" value="XM_046221623.1"/>
</dbReference>
<dbReference type="InterPro" id="IPR036396">
    <property type="entry name" value="Cyt_P450_sf"/>
</dbReference>
<keyword evidence="6 8" id="KW-0408">Iron</keyword>
<feature type="transmembrane region" description="Helical" evidence="10">
    <location>
        <begin position="21"/>
        <end position="40"/>
    </location>
</feature>
<keyword evidence="5 9" id="KW-0560">Oxidoreductase</keyword>
<keyword evidence="4 8" id="KW-0479">Metal-binding</keyword>
<dbReference type="PRINTS" id="PR00463">
    <property type="entry name" value="EP450I"/>
</dbReference>
<dbReference type="GO" id="GO:0005506">
    <property type="term" value="F:iron ion binding"/>
    <property type="evidence" value="ECO:0007669"/>
    <property type="project" value="InterPro"/>
</dbReference>
<feature type="binding site" description="axial binding residue" evidence="8">
    <location>
        <position position="453"/>
    </location>
    <ligand>
        <name>heme</name>
        <dbReference type="ChEBI" id="CHEBI:30413"/>
    </ligand>
    <ligandPart>
        <name>Fe</name>
        <dbReference type="ChEBI" id="CHEBI:18248"/>
    </ligandPart>
</feature>
<dbReference type="Proteomes" id="UP001201262">
    <property type="component" value="Unassembled WGS sequence"/>
</dbReference>
<evidence type="ECO:0000256" key="3">
    <source>
        <dbReference type="ARBA" id="ARBA00022617"/>
    </source>
</evidence>
<dbReference type="InterPro" id="IPR001128">
    <property type="entry name" value="Cyt_P450"/>
</dbReference>
<dbReference type="AlphaFoldDB" id="A0AAD4PZW5"/>
<evidence type="ECO:0000256" key="1">
    <source>
        <dbReference type="ARBA" id="ARBA00001971"/>
    </source>
</evidence>
<evidence type="ECO:0000256" key="4">
    <source>
        <dbReference type="ARBA" id="ARBA00022723"/>
    </source>
</evidence>